<organism evidence="10 11">
    <name type="scientific">Paenibacillus eucommiae</name>
    <dbReference type="NCBI Taxonomy" id="1355755"/>
    <lineage>
        <taxon>Bacteria</taxon>
        <taxon>Bacillati</taxon>
        <taxon>Bacillota</taxon>
        <taxon>Bacilli</taxon>
        <taxon>Bacillales</taxon>
        <taxon>Paenibacillaceae</taxon>
        <taxon>Paenibacillus</taxon>
    </lineage>
</organism>
<reference evidence="10 11" key="1">
    <citation type="submission" date="2021-03" db="EMBL/GenBank/DDBJ databases">
        <title>Genomic Encyclopedia of Type Strains, Phase IV (KMG-IV): sequencing the most valuable type-strain genomes for metagenomic binning, comparative biology and taxonomic classification.</title>
        <authorList>
            <person name="Goeker M."/>
        </authorList>
    </citation>
    <scope>NUCLEOTIDE SEQUENCE [LARGE SCALE GENOMIC DNA]</scope>
    <source>
        <strain evidence="10 11">DSM 26048</strain>
    </source>
</reference>
<evidence type="ECO:0000256" key="3">
    <source>
        <dbReference type="ARBA" id="ARBA00022670"/>
    </source>
</evidence>
<feature type="domain" description="SH3" evidence="7">
    <location>
        <begin position="29"/>
        <end position="95"/>
    </location>
</feature>
<comment type="similarity">
    <text evidence="1">Belongs to the peptidase C40 family.</text>
</comment>
<dbReference type="PANTHER" id="PTHR47053:SF1">
    <property type="entry name" value="MUREIN DD-ENDOPEPTIDASE MEPH-RELATED"/>
    <property type="match status" value="1"/>
</dbReference>
<dbReference type="PANTHER" id="PTHR47053">
    <property type="entry name" value="MUREIN DD-ENDOPEPTIDASE MEPH-RELATED"/>
    <property type="match status" value="1"/>
</dbReference>
<keyword evidence="2" id="KW-0728">SH3 domain</keyword>
<dbReference type="InterPro" id="IPR000064">
    <property type="entry name" value="NLP_P60_dom"/>
</dbReference>
<feature type="domain" description="NlpC/P60" evidence="9">
    <location>
        <begin position="113"/>
        <end position="258"/>
    </location>
</feature>
<feature type="signal peptide" evidence="6">
    <location>
        <begin position="1"/>
        <end position="27"/>
    </location>
</feature>
<dbReference type="InterPro" id="IPR036028">
    <property type="entry name" value="SH3-like_dom_sf"/>
</dbReference>
<dbReference type="InterPro" id="IPR038765">
    <property type="entry name" value="Papain-like_cys_pep_sf"/>
</dbReference>
<dbReference type="InterPro" id="IPR051202">
    <property type="entry name" value="Peptidase_C40"/>
</dbReference>
<keyword evidence="6" id="KW-0732">Signal</keyword>
<dbReference type="GO" id="GO:0016787">
    <property type="term" value="F:hydrolase activity"/>
    <property type="evidence" value="ECO:0007669"/>
    <property type="project" value="UniProtKB-KW"/>
</dbReference>
<keyword evidence="3" id="KW-0645">Protease</keyword>
<evidence type="ECO:0000259" key="8">
    <source>
        <dbReference type="PROSITE" id="PS51781"/>
    </source>
</evidence>
<dbReference type="PROSITE" id="PS50002">
    <property type="entry name" value="SH3"/>
    <property type="match status" value="1"/>
</dbReference>
<dbReference type="Pfam" id="PF00877">
    <property type="entry name" value="NLPC_P60"/>
    <property type="match status" value="1"/>
</dbReference>
<keyword evidence="4 10" id="KW-0378">Hydrolase</keyword>
<feature type="domain" description="SH3b" evidence="8">
    <location>
        <begin position="26"/>
        <end position="96"/>
    </location>
</feature>
<name>A0ABS4JAC1_9BACL</name>
<dbReference type="SUPFAM" id="SSF54001">
    <property type="entry name" value="Cysteine proteinases"/>
    <property type="match status" value="1"/>
</dbReference>
<dbReference type="SUPFAM" id="SSF50044">
    <property type="entry name" value="SH3-domain"/>
    <property type="match status" value="1"/>
</dbReference>
<evidence type="ECO:0000256" key="5">
    <source>
        <dbReference type="ARBA" id="ARBA00022807"/>
    </source>
</evidence>
<dbReference type="Gene3D" id="3.90.1720.10">
    <property type="entry name" value="endopeptidase domain like (from Nostoc punctiforme)"/>
    <property type="match status" value="1"/>
</dbReference>
<dbReference type="EMBL" id="JAGGLB010000056">
    <property type="protein sequence ID" value="MBP1996785.1"/>
    <property type="molecule type" value="Genomic_DNA"/>
</dbReference>
<evidence type="ECO:0000313" key="11">
    <source>
        <dbReference type="Proteomes" id="UP001519287"/>
    </source>
</evidence>
<evidence type="ECO:0000256" key="2">
    <source>
        <dbReference type="ARBA" id="ARBA00022443"/>
    </source>
</evidence>
<evidence type="ECO:0000259" key="7">
    <source>
        <dbReference type="PROSITE" id="PS50002"/>
    </source>
</evidence>
<dbReference type="PROSITE" id="PS51781">
    <property type="entry name" value="SH3B"/>
    <property type="match status" value="1"/>
</dbReference>
<keyword evidence="11" id="KW-1185">Reference proteome</keyword>
<protein>
    <submittedName>
        <fullName evidence="10">Cell wall-associated NlpC family hydrolase</fullName>
    </submittedName>
</protein>
<dbReference type="Proteomes" id="UP001519287">
    <property type="component" value="Unassembled WGS sequence"/>
</dbReference>
<dbReference type="Gene3D" id="2.30.30.40">
    <property type="entry name" value="SH3 Domains"/>
    <property type="match status" value="1"/>
</dbReference>
<dbReference type="PROSITE" id="PS51935">
    <property type="entry name" value="NLPC_P60"/>
    <property type="match status" value="1"/>
</dbReference>
<dbReference type="RefSeq" id="WP_209979524.1">
    <property type="nucleotide sequence ID" value="NZ_JAGGLB010000056.1"/>
</dbReference>
<accession>A0ABS4JAC1</accession>
<proteinExistence type="inferred from homology"/>
<evidence type="ECO:0000313" key="10">
    <source>
        <dbReference type="EMBL" id="MBP1996785.1"/>
    </source>
</evidence>
<evidence type="ECO:0000259" key="9">
    <source>
        <dbReference type="PROSITE" id="PS51935"/>
    </source>
</evidence>
<evidence type="ECO:0000256" key="6">
    <source>
        <dbReference type="SAM" id="SignalP"/>
    </source>
</evidence>
<feature type="chain" id="PRO_5047015606" evidence="6">
    <location>
        <begin position="28"/>
        <end position="259"/>
    </location>
</feature>
<dbReference type="InterPro" id="IPR001452">
    <property type="entry name" value="SH3_domain"/>
</dbReference>
<dbReference type="InterPro" id="IPR003646">
    <property type="entry name" value="SH3-like_bac-type"/>
</dbReference>
<sequence>MKSKWLALFLVPAISLGAATLPQQSFAASTITSAQVVSAVNFRDKPSVNSTSMRFLQKGEKVTVIEKVNDYWYKIKDKNGKTGYVSTSSKYISTVSDNNNSNNGSSGNNLTASAKAQKVIAAGKKYMGTPYEFGSSRLNTKTFDCSDFVRQAFKDGINVTLPSNSRTQADYVKAIGKTTTNWKNLKVGDLLFFMDYKGLKASDYAGINKSKQRISHVGIYLGNGQMLHTYSIASGGVRIDSIDNKHWEYRFVIGGTAIK</sequence>
<dbReference type="SMART" id="SM00287">
    <property type="entry name" value="SH3b"/>
    <property type="match status" value="1"/>
</dbReference>
<keyword evidence="5" id="KW-0788">Thiol protease</keyword>
<evidence type="ECO:0000256" key="4">
    <source>
        <dbReference type="ARBA" id="ARBA00022801"/>
    </source>
</evidence>
<dbReference type="Pfam" id="PF08239">
    <property type="entry name" value="SH3_3"/>
    <property type="match status" value="1"/>
</dbReference>
<comment type="caution">
    <text evidence="10">The sequence shown here is derived from an EMBL/GenBank/DDBJ whole genome shotgun (WGS) entry which is preliminary data.</text>
</comment>
<gene>
    <name evidence="10" type="ORF">J2Z66_008433</name>
</gene>
<evidence type="ECO:0000256" key="1">
    <source>
        <dbReference type="ARBA" id="ARBA00007074"/>
    </source>
</evidence>